<dbReference type="Proteomes" id="UP000076967">
    <property type="component" value="Unassembled WGS sequence"/>
</dbReference>
<proteinExistence type="predicted"/>
<evidence type="ECO:0000313" key="2">
    <source>
        <dbReference type="Proteomes" id="UP000076967"/>
    </source>
</evidence>
<dbReference type="STRING" id="494026.PGLA_17230"/>
<name>A0A168JQC9_9BACL</name>
<dbReference type="EMBL" id="LVJH01000030">
    <property type="protein sequence ID" value="OAB40946.1"/>
    <property type="molecule type" value="Genomic_DNA"/>
</dbReference>
<comment type="caution">
    <text evidence="1">The sequence shown here is derived from an EMBL/GenBank/DDBJ whole genome shotgun (WGS) entry which is preliminary data.</text>
</comment>
<dbReference type="OrthoDB" id="2664080at2"/>
<evidence type="ECO:0000313" key="1">
    <source>
        <dbReference type="EMBL" id="OAB40946.1"/>
    </source>
</evidence>
<organism evidence="1 2">
    <name type="scientific">Paenibacillus glacialis</name>
    <dbReference type="NCBI Taxonomy" id="494026"/>
    <lineage>
        <taxon>Bacteria</taxon>
        <taxon>Bacillati</taxon>
        <taxon>Bacillota</taxon>
        <taxon>Bacilli</taxon>
        <taxon>Bacillales</taxon>
        <taxon>Paenibacillaceae</taxon>
        <taxon>Paenibacillus</taxon>
    </lineage>
</organism>
<sequence>MRIVRRMIVTVLLLVIALVVAVIVYIRPEKELDMSYEQVDMKVKVWNMVKNRVPEIELTREEMNHLAKKKMVEALTTTDTNVKVTGVEFSIHEEELEAKFNGKWGVIPFGGTLNFHMKSNGSDLILEHTSTRIRQIEIPSSRWSLAPITVSLNEYVPNLVGVDHINFKTDSIVLFFKIDWLAIPPFLLDLK</sequence>
<keyword evidence="2" id="KW-1185">Reference proteome</keyword>
<gene>
    <name evidence="1" type="ORF">PGLA_17230</name>
</gene>
<accession>A0A168JQC9</accession>
<reference evidence="1 2" key="1">
    <citation type="submission" date="2016-03" db="EMBL/GenBank/DDBJ databases">
        <title>Draft genome sequence of Paenibacillus glacialis DSM 22343.</title>
        <authorList>
            <person name="Shin S.-K."/>
            <person name="Yi H."/>
        </authorList>
    </citation>
    <scope>NUCLEOTIDE SEQUENCE [LARGE SCALE GENOMIC DNA]</scope>
    <source>
        <strain evidence="1 2">DSM 22343</strain>
    </source>
</reference>
<protein>
    <submittedName>
        <fullName evidence="1">Uncharacterized protein</fullName>
    </submittedName>
</protein>
<dbReference type="RefSeq" id="WP_068535168.1">
    <property type="nucleotide sequence ID" value="NZ_LVJH01000030.1"/>
</dbReference>
<dbReference type="AlphaFoldDB" id="A0A168JQC9"/>